<organism evidence="1 2">
    <name type="scientific">Pontiella desulfatans</name>
    <dbReference type="NCBI Taxonomy" id="2750659"/>
    <lineage>
        <taxon>Bacteria</taxon>
        <taxon>Pseudomonadati</taxon>
        <taxon>Kiritimatiellota</taxon>
        <taxon>Kiritimatiellia</taxon>
        <taxon>Kiritimatiellales</taxon>
        <taxon>Pontiellaceae</taxon>
        <taxon>Pontiella</taxon>
    </lineage>
</organism>
<accession>A0A6C2U127</accession>
<dbReference type="EMBL" id="CAAHFG010000001">
    <property type="protein sequence ID" value="VGO13678.1"/>
    <property type="molecule type" value="Genomic_DNA"/>
</dbReference>
<proteinExistence type="predicted"/>
<gene>
    <name evidence="1" type="ORF">PDESU_02235</name>
</gene>
<sequence length="289" mass="33089">MKRILRDLGNPEPPFKIEDALYLLELDRKYYSCADEGFRQEVIHRIKVAGKQLISRPSLLGEVISKADLKALWLPDSKQILIDQNMPPLKHRWAEVHEIAHSVIPWHKQFCLGDPAQTLSSSCRIQIENEANYGGGNLVFLGERFKLEAADYSCNLESVKTLANIYGNTITSTLYRFVEQAHDHLPMFGVVCDHWFDSNIVFNAQNPCEHLIFSESFRNRFSNFDQHQAFDLIRGYCSQRKGGLLGEVEATVLDDNGEAHYFRMESFSNSYKILTLAVYMNPIAPQICL</sequence>
<evidence type="ECO:0008006" key="3">
    <source>
        <dbReference type="Google" id="ProtNLM"/>
    </source>
</evidence>
<keyword evidence="2" id="KW-1185">Reference proteome</keyword>
<dbReference type="Proteomes" id="UP000366872">
    <property type="component" value="Unassembled WGS sequence"/>
</dbReference>
<dbReference type="AlphaFoldDB" id="A0A6C2U127"/>
<dbReference type="Gene3D" id="1.10.10.2910">
    <property type="match status" value="1"/>
</dbReference>
<protein>
    <recommendedName>
        <fullName evidence="3">IrrE N-terminal-like domain-containing protein</fullName>
    </recommendedName>
</protein>
<reference evidence="1 2" key="1">
    <citation type="submission" date="2019-04" db="EMBL/GenBank/DDBJ databases">
        <authorList>
            <person name="Van Vliet M D."/>
        </authorList>
    </citation>
    <scope>NUCLEOTIDE SEQUENCE [LARGE SCALE GENOMIC DNA]</scope>
    <source>
        <strain evidence="1 2">F1</strain>
    </source>
</reference>
<evidence type="ECO:0000313" key="1">
    <source>
        <dbReference type="EMBL" id="VGO13678.1"/>
    </source>
</evidence>
<evidence type="ECO:0000313" key="2">
    <source>
        <dbReference type="Proteomes" id="UP000366872"/>
    </source>
</evidence>
<name>A0A6C2U127_PONDE</name>